<dbReference type="GO" id="GO:0003700">
    <property type="term" value="F:DNA-binding transcription factor activity"/>
    <property type="evidence" value="ECO:0007669"/>
    <property type="project" value="InterPro"/>
</dbReference>
<evidence type="ECO:0000256" key="2">
    <source>
        <dbReference type="ARBA" id="ARBA00023015"/>
    </source>
</evidence>
<evidence type="ECO:0000256" key="4">
    <source>
        <dbReference type="ARBA" id="ARBA00023163"/>
    </source>
</evidence>
<evidence type="ECO:0000313" key="6">
    <source>
        <dbReference type="EMBL" id="SBW07954.1"/>
    </source>
</evidence>
<comment type="similarity">
    <text evidence="1">Belongs to the LysR transcriptional regulatory family.</text>
</comment>
<dbReference type="PROSITE" id="PS50931">
    <property type="entry name" value="HTH_LYSR"/>
    <property type="match status" value="1"/>
</dbReference>
<dbReference type="AlphaFoldDB" id="A0A212K8B9"/>
<dbReference type="SUPFAM" id="SSF53850">
    <property type="entry name" value="Periplasmic binding protein-like II"/>
    <property type="match status" value="1"/>
</dbReference>
<evidence type="ECO:0000256" key="3">
    <source>
        <dbReference type="ARBA" id="ARBA00023125"/>
    </source>
</evidence>
<dbReference type="InterPro" id="IPR036390">
    <property type="entry name" value="WH_DNA-bd_sf"/>
</dbReference>
<name>A0A212K8B9_9PROT</name>
<gene>
    <name evidence="6" type="primary">gcvA</name>
    <name evidence="6" type="ORF">KL86APRO_12308</name>
</gene>
<dbReference type="Gene3D" id="3.40.190.10">
    <property type="entry name" value="Periplasmic binding protein-like II"/>
    <property type="match status" value="2"/>
</dbReference>
<dbReference type="CDD" id="cd08432">
    <property type="entry name" value="PBP2_GcdR_TrpI_HvrB_AmpR_like"/>
    <property type="match status" value="1"/>
</dbReference>
<dbReference type="SUPFAM" id="SSF46785">
    <property type="entry name" value="Winged helix' DNA-binding domain"/>
    <property type="match status" value="1"/>
</dbReference>
<dbReference type="InterPro" id="IPR000847">
    <property type="entry name" value="LysR_HTH_N"/>
</dbReference>
<dbReference type="FunFam" id="3.40.190.10:FF:000017">
    <property type="entry name" value="Glycine cleavage system transcriptional activator"/>
    <property type="match status" value="1"/>
</dbReference>
<dbReference type="InterPro" id="IPR058163">
    <property type="entry name" value="LysR-type_TF_proteobact-type"/>
</dbReference>
<dbReference type="GO" id="GO:0043565">
    <property type="term" value="F:sequence-specific DNA binding"/>
    <property type="evidence" value="ECO:0007669"/>
    <property type="project" value="TreeGrafter"/>
</dbReference>
<dbReference type="PANTHER" id="PTHR30537:SF26">
    <property type="entry name" value="GLYCINE CLEAVAGE SYSTEM TRANSCRIPTIONAL ACTIVATOR"/>
    <property type="match status" value="1"/>
</dbReference>
<accession>A0A212K8B9</accession>
<evidence type="ECO:0000259" key="5">
    <source>
        <dbReference type="PROSITE" id="PS50931"/>
    </source>
</evidence>
<dbReference type="Gene3D" id="1.10.10.10">
    <property type="entry name" value="Winged helix-like DNA-binding domain superfamily/Winged helix DNA-binding domain"/>
    <property type="match status" value="1"/>
</dbReference>
<dbReference type="Pfam" id="PF00126">
    <property type="entry name" value="HTH_1"/>
    <property type="match status" value="1"/>
</dbReference>
<keyword evidence="3" id="KW-0238">DNA-binding</keyword>
<feature type="domain" description="HTH lysR-type" evidence="5">
    <location>
        <begin position="6"/>
        <end position="63"/>
    </location>
</feature>
<keyword evidence="2" id="KW-0805">Transcription regulation</keyword>
<dbReference type="PRINTS" id="PR00039">
    <property type="entry name" value="HTHLYSR"/>
</dbReference>
<keyword evidence="4" id="KW-0804">Transcription</keyword>
<proteinExistence type="inferred from homology"/>
<dbReference type="NCBIfam" id="NF008352">
    <property type="entry name" value="PRK11139.1"/>
    <property type="match status" value="1"/>
</dbReference>
<dbReference type="GO" id="GO:0006351">
    <property type="term" value="P:DNA-templated transcription"/>
    <property type="evidence" value="ECO:0007669"/>
    <property type="project" value="TreeGrafter"/>
</dbReference>
<dbReference type="PANTHER" id="PTHR30537">
    <property type="entry name" value="HTH-TYPE TRANSCRIPTIONAL REGULATOR"/>
    <property type="match status" value="1"/>
</dbReference>
<dbReference type="InterPro" id="IPR036388">
    <property type="entry name" value="WH-like_DNA-bd_sf"/>
</dbReference>
<dbReference type="InterPro" id="IPR005119">
    <property type="entry name" value="LysR_subst-bd"/>
</dbReference>
<reference evidence="6" key="1">
    <citation type="submission" date="2016-04" db="EMBL/GenBank/DDBJ databases">
        <authorList>
            <person name="Evans L.H."/>
            <person name="Alamgir A."/>
            <person name="Owens N."/>
            <person name="Weber N.D."/>
            <person name="Virtaneva K."/>
            <person name="Barbian K."/>
            <person name="Babar A."/>
            <person name="Rosenke K."/>
        </authorList>
    </citation>
    <scope>NUCLEOTIDE SEQUENCE</scope>
    <source>
        <strain evidence="6">86</strain>
    </source>
</reference>
<dbReference type="FunFam" id="1.10.10.10:FF:000038">
    <property type="entry name" value="Glycine cleavage system transcriptional activator"/>
    <property type="match status" value="1"/>
</dbReference>
<dbReference type="Pfam" id="PF03466">
    <property type="entry name" value="LysR_substrate"/>
    <property type="match status" value="1"/>
</dbReference>
<evidence type="ECO:0000256" key="1">
    <source>
        <dbReference type="ARBA" id="ARBA00009437"/>
    </source>
</evidence>
<protein>
    <submittedName>
        <fullName evidence="6">Glycine cleavage system transcriptional activator</fullName>
    </submittedName>
</protein>
<sequence>MSRTLPPLVALRSFESAARHLSFKDAAEELSVTPSAVSHQIHNLETFLGVRLFHRMNRALRLSGAGEAYVLKVRMAFDQIEQATRDLTSAAEADVLTLSAPPSLTATWLVPRLKGFRERFPSFDVRVKGTMDDIDYGRDTVDASIRYGYGDWQGVEVEHLSTERMLVLCSPALLRGGVPLERPEDVLRHPLIHSECRLTSWNDWLRAAGVPDAETPGGFRFTHSAHSLRAAADGLGIALENDLMAADYLADGNLVVPFVVDFVVPRPAGYYFVCPTENLLQPKIQAVRAWVRAEFRISDELAMARPSKTAAVG</sequence>
<dbReference type="EMBL" id="FLUO01000001">
    <property type="protein sequence ID" value="SBW07954.1"/>
    <property type="molecule type" value="Genomic_DNA"/>
</dbReference>
<organism evidence="6">
    <name type="scientific">uncultured Alphaproteobacteria bacterium</name>
    <dbReference type="NCBI Taxonomy" id="91750"/>
    <lineage>
        <taxon>Bacteria</taxon>
        <taxon>Pseudomonadati</taxon>
        <taxon>Pseudomonadota</taxon>
        <taxon>Alphaproteobacteria</taxon>
        <taxon>environmental samples</taxon>
    </lineage>
</organism>